<dbReference type="PANTHER" id="PTHR44145:SF3">
    <property type="entry name" value="DNAJ HOMOLOG SUBFAMILY A MEMBER 3, MITOCHONDRIAL"/>
    <property type="match status" value="1"/>
</dbReference>
<evidence type="ECO:0000259" key="2">
    <source>
        <dbReference type="PROSITE" id="PS50076"/>
    </source>
</evidence>
<proteinExistence type="predicted"/>
<dbReference type="CDD" id="cd06257">
    <property type="entry name" value="DnaJ"/>
    <property type="match status" value="1"/>
</dbReference>
<evidence type="ECO:0000313" key="3">
    <source>
        <dbReference type="EMBL" id="VDN37240.1"/>
    </source>
</evidence>
<dbReference type="InterPro" id="IPR001623">
    <property type="entry name" value="DnaJ_domain"/>
</dbReference>
<sequence>MSSLRLTRLSNATITVLTPLVAPQPFKFSRLIHYTPPLNKDFYKILGVPKNASSSDIKKAYYQLAKKYHPDVNKHDKTASQKFQEVSEAYEVLGDEEKRRAYDSYGQSAPGGFSSDSHSQGFGQYSHVDPEELFRRIFKDSDFAFKEWTSGDRNFAESIFGFNRSQEVVVNLTFEEVLILIVELSLVLHTQCLLLFARHVRVLDANQEQGQWHAPTAEAQERKPSAQAPLLCGQRVGVVKAQELLFGTLVGHARARAKLSADSK</sequence>
<dbReference type="PROSITE" id="PS00636">
    <property type="entry name" value="DNAJ_1"/>
    <property type="match status" value="1"/>
</dbReference>
<dbReference type="SUPFAM" id="SSF46565">
    <property type="entry name" value="Chaperone J-domain"/>
    <property type="match status" value="1"/>
</dbReference>
<dbReference type="Pfam" id="PF00226">
    <property type="entry name" value="DnaJ"/>
    <property type="match status" value="1"/>
</dbReference>
<keyword evidence="4" id="KW-1185">Reference proteome</keyword>
<dbReference type="GO" id="GO:0007005">
    <property type="term" value="P:mitochondrion organization"/>
    <property type="evidence" value="ECO:0007669"/>
    <property type="project" value="TreeGrafter"/>
</dbReference>
<dbReference type="PANTHER" id="PTHR44145">
    <property type="entry name" value="DNAJ HOMOLOG SUBFAMILY A MEMBER 3, MITOCHONDRIAL"/>
    <property type="match status" value="1"/>
</dbReference>
<dbReference type="SMART" id="SM00271">
    <property type="entry name" value="DnaJ"/>
    <property type="match status" value="1"/>
</dbReference>
<name>A0A3P7NAZ7_DIBLA</name>
<evidence type="ECO:0000313" key="4">
    <source>
        <dbReference type="Proteomes" id="UP000281553"/>
    </source>
</evidence>
<protein>
    <recommendedName>
        <fullName evidence="2">J domain-containing protein</fullName>
    </recommendedName>
</protein>
<accession>A0A3P7NAZ7</accession>
<dbReference type="OrthoDB" id="10256793at2759"/>
<dbReference type="InterPro" id="IPR018253">
    <property type="entry name" value="DnaJ_domain_CS"/>
</dbReference>
<dbReference type="Gene3D" id="1.10.287.110">
    <property type="entry name" value="DnaJ domain"/>
    <property type="match status" value="1"/>
</dbReference>
<dbReference type="InterPro" id="IPR036869">
    <property type="entry name" value="J_dom_sf"/>
</dbReference>
<dbReference type="InterPro" id="IPR051938">
    <property type="entry name" value="Apopto_cytoskel_mod"/>
</dbReference>
<organism evidence="3 4">
    <name type="scientific">Dibothriocephalus latus</name>
    <name type="common">Fish tapeworm</name>
    <name type="synonym">Diphyllobothrium latum</name>
    <dbReference type="NCBI Taxonomy" id="60516"/>
    <lineage>
        <taxon>Eukaryota</taxon>
        <taxon>Metazoa</taxon>
        <taxon>Spiralia</taxon>
        <taxon>Lophotrochozoa</taxon>
        <taxon>Platyhelminthes</taxon>
        <taxon>Cestoda</taxon>
        <taxon>Eucestoda</taxon>
        <taxon>Diphyllobothriidea</taxon>
        <taxon>Diphyllobothriidae</taxon>
        <taxon>Dibothriocephalus</taxon>
    </lineage>
</organism>
<dbReference type="GO" id="GO:0005739">
    <property type="term" value="C:mitochondrion"/>
    <property type="evidence" value="ECO:0007669"/>
    <property type="project" value="TreeGrafter"/>
</dbReference>
<dbReference type="AlphaFoldDB" id="A0A3P7NAZ7"/>
<feature type="domain" description="J" evidence="2">
    <location>
        <begin position="41"/>
        <end position="106"/>
    </location>
</feature>
<dbReference type="PRINTS" id="PR00625">
    <property type="entry name" value="JDOMAIN"/>
</dbReference>
<dbReference type="GO" id="GO:0043066">
    <property type="term" value="P:negative regulation of apoptotic process"/>
    <property type="evidence" value="ECO:0007669"/>
    <property type="project" value="TreeGrafter"/>
</dbReference>
<gene>
    <name evidence="3" type="ORF">DILT_LOCUS17267</name>
</gene>
<reference evidence="3 4" key="1">
    <citation type="submission" date="2018-11" db="EMBL/GenBank/DDBJ databases">
        <authorList>
            <consortium name="Pathogen Informatics"/>
        </authorList>
    </citation>
    <scope>NUCLEOTIDE SEQUENCE [LARGE SCALE GENOMIC DNA]</scope>
</reference>
<dbReference type="PROSITE" id="PS50076">
    <property type="entry name" value="DNAJ_2"/>
    <property type="match status" value="1"/>
</dbReference>
<evidence type="ECO:0000256" key="1">
    <source>
        <dbReference type="ARBA" id="ARBA00023186"/>
    </source>
</evidence>
<dbReference type="Proteomes" id="UP000281553">
    <property type="component" value="Unassembled WGS sequence"/>
</dbReference>
<dbReference type="EMBL" id="UYRU01090500">
    <property type="protein sequence ID" value="VDN37240.1"/>
    <property type="molecule type" value="Genomic_DNA"/>
</dbReference>
<keyword evidence="1" id="KW-0143">Chaperone</keyword>